<dbReference type="KEGG" id="aot:AcetOri_orf00298p"/>
<name>A0A2Z5ZMS9_9PROT</name>
<gene>
    <name evidence="1" type="ORF">AcetOrient_orf00298p</name>
</gene>
<evidence type="ECO:0000313" key="2">
    <source>
        <dbReference type="Proteomes" id="UP000270034"/>
    </source>
</evidence>
<evidence type="ECO:0000313" key="1">
    <source>
        <dbReference type="EMBL" id="BBC81901.1"/>
    </source>
</evidence>
<reference evidence="1 2" key="1">
    <citation type="submission" date="2018-02" db="EMBL/GenBank/DDBJ databases">
        <title>Acetobacter orientalis genome.</title>
        <authorList>
            <person name="Nakashima N."/>
            <person name="Tamura T."/>
        </authorList>
    </citation>
    <scope>NUCLEOTIDE SEQUENCE [LARGE SCALE GENOMIC DNA]</scope>
    <source>
        <strain evidence="1 2">FAN1</strain>
        <plasmid evidence="2">paof1 fan1 dna</plasmid>
    </source>
</reference>
<keyword evidence="1" id="KW-0614">Plasmid</keyword>
<geneLocation type="plasmid" evidence="2">
    <name>paof1 fan1 dna</name>
</geneLocation>
<protein>
    <submittedName>
        <fullName evidence="1">Type IV secretion protein DotL</fullName>
    </submittedName>
</protein>
<proteinExistence type="predicted"/>
<dbReference type="AlphaFoldDB" id="A0A2Z5ZMS9"/>
<dbReference type="EMBL" id="AP018516">
    <property type="protein sequence ID" value="BBC81901.1"/>
    <property type="molecule type" value="Genomic_DNA"/>
</dbReference>
<sequence>MVEAVIGMPSWSRIHSKTFDIAPISELALFVKYSELPPP</sequence>
<organism evidence="1 2">
    <name type="scientific">Acetobacter orientalis</name>
    <dbReference type="NCBI Taxonomy" id="146474"/>
    <lineage>
        <taxon>Bacteria</taxon>
        <taxon>Pseudomonadati</taxon>
        <taxon>Pseudomonadota</taxon>
        <taxon>Alphaproteobacteria</taxon>
        <taxon>Acetobacterales</taxon>
        <taxon>Acetobacteraceae</taxon>
        <taxon>Acetobacter</taxon>
    </lineage>
</organism>
<accession>A0A2Z5ZMS9</accession>
<dbReference type="Proteomes" id="UP000270034">
    <property type="component" value="Plasmid pAOF1"/>
</dbReference>